<reference evidence="2 3" key="1">
    <citation type="journal article" date="2024" name="Front. Microbiol.">
        <title>Transcriptomic insights into the dominance of two phototrophs throughout the water column of a tropical hypersaline-alkaline crater lake (Dziani Dzaha, Mayotte).</title>
        <authorList>
            <person name="Duperron S."/>
            <person name="Halary S."/>
            <person name="Bouly J.-P."/>
            <person name="Roussel T."/>
            <person name="Hugoni M."/>
            <person name="Bruto M."/>
            <person name="Oger P."/>
            <person name="Duval C."/>
            <person name="Woo A."/>
            <person name="Jezequiel D."/>
            <person name="Ader M."/>
            <person name="Leboulanger C."/>
            <person name="Agogue H."/>
            <person name="Grossi V."/>
            <person name="Trousselier M."/>
            <person name="Bernard C."/>
        </authorList>
    </citation>
    <scope>NUCLEOTIDE SEQUENCE [LARGE SCALE GENOMIC DNA]</scope>
    <source>
        <strain evidence="2 3">PMC 851.14</strain>
    </source>
</reference>
<dbReference type="RefSeq" id="WP_368663002.1">
    <property type="nucleotide sequence ID" value="NZ_JBBWYZ010000009.1"/>
</dbReference>
<proteinExistence type="predicted"/>
<dbReference type="Proteomes" id="UP001387447">
    <property type="component" value="Unassembled WGS sequence"/>
</dbReference>
<organism evidence="2 3">
    <name type="scientific">Limnospira fusiformis PMC 851.14</name>
    <dbReference type="NCBI Taxonomy" id="2219512"/>
    <lineage>
        <taxon>Bacteria</taxon>
        <taxon>Bacillati</taxon>
        <taxon>Cyanobacteriota</taxon>
        <taxon>Cyanophyceae</taxon>
        <taxon>Oscillatoriophycideae</taxon>
        <taxon>Oscillatoriales</taxon>
        <taxon>Sirenicapillariaceae</taxon>
        <taxon>Limnospira</taxon>
    </lineage>
</organism>
<evidence type="ECO:0000313" key="2">
    <source>
        <dbReference type="EMBL" id="MEK9512242.1"/>
    </source>
</evidence>
<dbReference type="EMBL" id="JBBWYZ010000009">
    <property type="protein sequence ID" value="MEK9512242.1"/>
    <property type="molecule type" value="Genomic_DNA"/>
</dbReference>
<evidence type="ECO:0000256" key="1">
    <source>
        <dbReference type="SAM" id="MobiDB-lite"/>
    </source>
</evidence>
<accession>A0ABU9EK06</accession>
<protein>
    <submittedName>
        <fullName evidence="2">Uncharacterized protein</fullName>
    </submittedName>
</protein>
<keyword evidence="3" id="KW-1185">Reference proteome</keyword>
<gene>
    <name evidence="2" type="ORF">AAEJ74_11250</name>
</gene>
<name>A0ABU9EK06_LIMFS</name>
<evidence type="ECO:0000313" key="3">
    <source>
        <dbReference type="Proteomes" id="UP001387447"/>
    </source>
</evidence>
<comment type="caution">
    <text evidence="2">The sequence shown here is derived from an EMBL/GenBank/DDBJ whole genome shotgun (WGS) entry which is preliminary data.</text>
</comment>
<sequence length="163" mass="18169">MRKNKDTLVDQNTAIYQLDKDSVKTKDTHGLSPSEYLAILKRLSNFAGFLDQVVPYLPYPKTSPIYTLKEKLVFASVTDEKDFNLELTYSEIIALKNSIKAILTLIKLGGGVRVPRKVSGAIADDIAALEGHFFNLSDNHVDPDMPESLPDPDPFSDWLQTNA</sequence>
<feature type="region of interest" description="Disordered" evidence="1">
    <location>
        <begin position="143"/>
        <end position="163"/>
    </location>
</feature>